<name>A0A7X6L4C1_9NOCA</name>
<keyword evidence="2" id="KW-0862">Zinc</keyword>
<dbReference type="PROSITE" id="PS00059">
    <property type="entry name" value="ADH_ZINC"/>
    <property type="match status" value="1"/>
</dbReference>
<dbReference type="Pfam" id="PF00107">
    <property type="entry name" value="ADH_zinc_N"/>
    <property type="match status" value="1"/>
</dbReference>
<dbReference type="CDD" id="cd08262">
    <property type="entry name" value="Zn_ADH8"/>
    <property type="match status" value="1"/>
</dbReference>
<dbReference type="InterPro" id="IPR011032">
    <property type="entry name" value="GroES-like_sf"/>
</dbReference>
<keyword evidence="5" id="KW-1185">Reference proteome</keyword>
<dbReference type="InterPro" id="IPR002328">
    <property type="entry name" value="ADH_Zn_CS"/>
</dbReference>
<dbReference type="SUPFAM" id="SSF51735">
    <property type="entry name" value="NAD(P)-binding Rossmann-fold domains"/>
    <property type="match status" value="1"/>
</dbReference>
<dbReference type="InterPro" id="IPR036291">
    <property type="entry name" value="NAD(P)-bd_dom_sf"/>
</dbReference>
<reference evidence="4 5" key="1">
    <citation type="submission" date="2020-04" db="EMBL/GenBank/DDBJ databases">
        <title>MicrobeNet Type strains.</title>
        <authorList>
            <person name="Nicholson A.C."/>
        </authorList>
    </citation>
    <scope>NUCLEOTIDE SEQUENCE [LARGE SCALE GENOMIC DNA]</scope>
    <source>
        <strain evidence="4 5">DSM 44956</strain>
    </source>
</reference>
<feature type="domain" description="Enoyl reductase (ER)" evidence="3">
    <location>
        <begin position="4"/>
        <end position="377"/>
    </location>
</feature>
<dbReference type="Proteomes" id="UP000540698">
    <property type="component" value="Unassembled WGS sequence"/>
</dbReference>
<dbReference type="InterPro" id="IPR013149">
    <property type="entry name" value="ADH-like_C"/>
</dbReference>
<gene>
    <name evidence="4" type="ORF">HGB38_14400</name>
</gene>
<dbReference type="PANTHER" id="PTHR43189:SF1">
    <property type="entry name" value="ZINC-TYPE ALCOHOL DEHYDROGENASE-LIKE PROTEIN C1198.01"/>
    <property type="match status" value="1"/>
</dbReference>
<proteinExistence type="inferred from homology"/>
<sequence length="387" mass="41108">MRAAVVTAAEFEVAELPTPRPGAGQLLIDVSRCGICGSDLHARTHADELSDLAVATGYEHFMRSDQSVVLGHEFSGTIVDYGPDCRRRWRTGTPVVALPIVRHGEQPHLVGLSTAAPGGYAEQVVVQESMTMPVPNGLSAEHAALTEPMAVAWHAVRRGRVGKGQTAFVIGCGPIGLAVISMLKAAGVRTVVASDFSPRRRELATACGADVVVDPAAESPWTAAPRKGRINGVTDILALGFDAMDRLRRVPNLPWWYVFRLAHTLNKGPSGPVIFECVGVPGIIDQILAAAPPLSRVVVVGVCMETDRFHPAMAINKEIELRFVLGYDPGEFRDTLHMLADGKVDPGPLITGTVGLDGVADAFTALGNPERHAKILIDPRASGAALI</sequence>
<keyword evidence="1" id="KW-0560">Oxidoreductase</keyword>
<comment type="similarity">
    <text evidence="2">Belongs to the zinc-containing alcohol dehydrogenase family.</text>
</comment>
<keyword evidence="2" id="KW-0479">Metal-binding</keyword>
<dbReference type="Pfam" id="PF08240">
    <property type="entry name" value="ADH_N"/>
    <property type="match status" value="1"/>
</dbReference>
<accession>A0A7X6L4C1</accession>
<comment type="cofactor">
    <cofactor evidence="2">
        <name>Zn(2+)</name>
        <dbReference type="ChEBI" id="CHEBI:29105"/>
    </cofactor>
</comment>
<protein>
    <submittedName>
        <fullName evidence="4">Zinc-binding dehydrogenase</fullName>
    </submittedName>
</protein>
<dbReference type="PANTHER" id="PTHR43189">
    <property type="entry name" value="ZINC-TYPE ALCOHOL DEHYDROGENASE-LIKE PROTEIN C1198.01-RELATED"/>
    <property type="match status" value="1"/>
</dbReference>
<dbReference type="Gene3D" id="3.40.50.720">
    <property type="entry name" value="NAD(P)-binding Rossmann-like Domain"/>
    <property type="match status" value="2"/>
</dbReference>
<evidence type="ECO:0000256" key="1">
    <source>
        <dbReference type="ARBA" id="ARBA00023002"/>
    </source>
</evidence>
<dbReference type="SUPFAM" id="SSF50129">
    <property type="entry name" value="GroES-like"/>
    <property type="match status" value="1"/>
</dbReference>
<dbReference type="AlphaFoldDB" id="A0A7X6L4C1"/>
<dbReference type="SMART" id="SM00829">
    <property type="entry name" value="PKS_ER"/>
    <property type="match status" value="1"/>
</dbReference>
<dbReference type="InterPro" id="IPR013154">
    <property type="entry name" value="ADH-like_N"/>
</dbReference>
<evidence type="ECO:0000259" key="3">
    <source>
        <dbReference type="SMART" id="SM00829"/>
    </source>
</evidence>
<organism evidence="4 5">
    <name type="scientific">Nocardia gamkensis</name>
    <dbReference type="NCBI Taxonomy" id="352869"/>
    <lineage>
        <taxon>Bacteria</taxon>
        <taxon>Bacillati</taxon>
        <taxon>Actinomycetota</taxon>
        <taxon>Actinomycetes</taxon>
        <taxon>Mycobacteriales</taxon>
        <taxon>Nocardiaceae</taxon>
        <taxon>Nocardia</taxon>
    </lineage>
</organism>
<dbReference type="Gene3D" id="3.90.180.10">
    <property type="entry name" value="Medium-chain alcohol dehydrogenases, catalytic domain"/>
    <property type="match status" value="2"/>
</dbReference>
<dbReference type="RefSeq" id="WP_062977593.1">
    <property type="nucleotide sequence ID" value="NZ_JAAXOS010000006.1"/>
</dbReference>
<evidence type="ECO:0000313" key="4">
    <source>
        <dbReference type="EMBL" id="NKY27409.1"/>
    </source>
</evidence>
<comment type="caution">
    <text evidence="4">The sequence shown here is derived from an EMBL/GenBank/DDBJ whole genome shotgun (WGS) entry which is preliminary data.</text>
</comment>
<dbReference type="GO" id="GO:0008270">
    <property type="term" value="F:zinc ion binding"/>
    <property type="evidence" value="ECO:0007669"/>
    <property type="project" value="InterPro"/>
</dbReference>
<evidence type="ECO:0000256" key="2">
    <source>
        <dbReference type="RuleBase" id="RU361277"/>
    </source>
</evidence>
<dbReference type="EMBL" id="JAAXOS010000006">
    <property type="protein sequence ID" value="NKY27409.1"/>
    <property type="molecule type" value="Genomic_DNA"/>
</dbReference>
<evidence type="ECO:0000313" key="5">
    <source>
        <dbReference type="Proteomes" id="UP000540698"/>
    </source>
</evidence>
<dbReference type="InterPro" id="IPR020843">
    <property type="entry name" value="ER"/>
</dbReference>
<dbReference type="GO" id="GO:0016491">
    <property type="term" value="F:oxidoreductase activity"/>
    <property type="evidence" value="ECO:0007669"/>
    <property type="project" value="UniProtKB-KW"/>
</dbReference>